<dbReference type="KEGG" id="egl:EGR_06487"/>
<accession>W6UD35</accession>
<keyword evidence="4" id="KW-0547">Nucleotide-binding</keyword>
<dbReference type="RefSeq" id="XP_024349897.1">
    <property type="nucleotide sequence ID" value="XM_024495736.1"/>
</dbReference>
<dbReference type="OMA" id="HIETSAC"/>
<dbReference type="InterPro" id="IPR004344">
    <property type="entry name" value="TTL/TTLL_fam"/>
</dbReference>
<evidence type="ECO:0000256" key="1">
    <source>
        <dbReference type="ARBA" id="ARBA00006820"/>
    </source>
</evidence>
<dbReference type="GeneID" id="36342202"/>
<dbReference type="Gene3D" id="3.30.470.20">
    <property type="entry name" value="ATP-grasp fold, B domain"/>
    <property type="match status" value="1"/>
</dbReference>
<name>W6UD35_ECHGR</name>
<evidence type="ECO:0000256" key="5">
    <source>
        <dbReference type="ARBA" id="ARBA00022840"/>
    </source>
</evidence>
<organism evidence="7 8">
    <name type="scientific">Echinococcus granulosus</name>
    <name type="common">Hydatid tapeworm</name>
    <dbReference type="NCBI Taxonomy" id="6210"/>
    <lineage>
        <taxon>Eukaryota</taxon>
        <taxon>Metazoa</taxon>
        <taxon>Spiralia</taxon>
        <taxon>Lophotrochozoa</taxon>
        <taxon>Platyhelminthes</taxon>
        <taxon>Cestoda</taxon>
        <taxon>Eucestoda</taxon>
        <taxon>Cyclophyllidea</taxon>
        <taxon>Taeniidae</taxon>
        <taxon>Echinococcus</taxon>
        <taxon>Echinococcus granulosus group</taxon>
    </lineage>
</organism>
<gene>
    <name evidence="7" type="ORF">EGR_06487</name>
</gene>
<comment type="caution">
    <text evidence="7">The sequence shown here is derived from an EMBL/GenBank/DDBJ whole genome shotgun (WGS) entry which is preliminary data.</text>
</comment>
<dbReference type="GO" id="GO:0015631">
    <property type="term" value="F:tubulin binding"/>
    <property type="evidence" value="ECO:0007669"/>
    <property type="project" value="TreeGrafter"/>
</dbReference>
<evidence type="ECO:0000256" key="2">
    <source>
        <dbReference type="ARBA" id="ARBA00022598"/>
    </source>
</evidence>
<evidence type="ECO:0000256" key="6">
    <source>
        <dbReference type="SAM" id="MobiDB-lite"/>
    </source>
</evidence>
<evidence type="ECO:0000313" key="7">
    <source>
        <dbReference type="EMBL" id="EUB58701.1"/>
    </source>
</evidence>
<dbReference type="GO" id="GO:0000226">
    <property type="term" value="P:microtubule cytoskeleton organization"/>
    <property type="evidence" value="ECO:0007669"/>
    <property type="project" value="TreeGrafter"/>
</dbReference>
<feature type="region of interest" description="Disordered" evidence="6">
    <location>
        <begin position="581"/>
        <end position="655"/>
    </location>
</feature>
<dbReference type="CTD" id="36342202"/>
<sequence length="1052" mass="119563">MVSYALIGHILPIANDAPGVYCATVLSRQNILLESGVSFVGGEPVASHEEDDEVLETLEETEEGNSTASHPNYDYNTNYGPKFTLIDKLGTLTLPRRLIDDMDGEVDNYEEYDRDSEKELKVDSSLGQENLFCIKNQILSNDTYGEPILSIRMPQKKSKRRKRFGFREVGDDEDWNLYWTDLSVTIERVVSMKKWQKINHFPGMSEICRKDALARNLNRMLKLFPKEYSIFPKTWILPADWGDLQQYARQKKNRTYILKPDTGCQGKGIWITKTPREIKATENLICQTYISRPFLIDGFKFDLRLYVLVTSIVPLRVFMFKDGLARFTTQPYREPTAANVGNVFMHLTNYAIQKHSNNFVREDEEAGTKRRITTVNCWLIEHGYDVDKIWHDIDDVILKVLMSGLPVLRHNYRTCFPNHIETSACFEILGFDIMLDRKMRPYVIEVNHSPSFHTDSQLDKEIKEALIWDTLKLANFDAVDRKKCIEEDKRRIRQRLLRRNFGKASREDMNAEMERWAAKALEYENEHLGNFRRIYPCRNNEHYEKYISSTTTLFTETATFKARMQHSRQLREEIRERRDRLESIFRPRQNRLRPESPGRTPAVGSVRRRPSKSRGGTSGGMGRTQGDFVGPSPRGESRSVVSPQHLQPMPPPPLNSLEATRIDEAEEHERCLAMEKRAVLLRSLGVVDAVYRLLSGSPGVEPSSGLPKKMIIADRERTRQQALARPIEIVLPQFPNTSTSNVQSSREPRKLGLHLRPRQSNNSRSCVPSKPGRRTIPISLNELVMSRNLPLLGRGCVHPRVKRECLVNVQGRAEAHLDTLPPGVALSSLGLHLRDVSLTPPQLPSQPQPSLSVLSGGSAVTARVHNSTRCEALRFGVARSSTTSAAASLALTQWTKPSRPKALILYGTTQSPHQQTFLAANGRNSPVFEEGLCLNGGEPQCPVNVKNSLEGTNSSCESRDHLLFSLLTSPPPPLLPPQLLPLSNTPVPHFFLFFYSVIFKSLSPKTPASVKLDDDCLPLIIIKYSHWPLHSHTFTQRLTEATCGFFNHQRLV</sequence>
<protein>
    <submittedName>
        <fullName evidence="7">Tubulin polyglutamylase ttll6</fullName>
    </submittedName>
</protein>
<dbReference type="GO" id="GO:0070740">
    <property type="term" value="F:tubulin-glutamic acid ligase activity"/>
    <property type="evidence" value="ECO:0007669"/>
    <property type="project" value="TreeGrafter"/>
</dbReference>
<dbReference type="EMBL" id="APAU02000057">
    <property type="protein sequence ID" value="EUB58701.1"/>
    <property type="molecule type" value="Genomic_DNA"/>
</dbReference>
<dbReference type="AlphaFoldDB" id="W6UD35"/>
<keyword evidence="3" id="KW-0493">Microtubule</keyword>
<dbReference type="STRING" id="6210.W6UD35"/>
<keyword evidence="8" id="KW-1185">Reference proteome</keyword>
<dbReference type="PANTHER" id="PTHR12241:SF161">
    <property type="entry name" value="TUBULIN POLYGLUTAMYLASE TTLL6"/>
    <property type="match status" value="1"/>
</dbReference>
<dbReference type="GO" id="GO:0005874">
    <property type="term" value="C:microtubule"/>
    <property type="evidence" value="ECO:0007669"/>
    <property type="project" value="UniProtKB-KW"/>
</dbReference>
<keyword evidence="5" id="KW-0067">ATP-binding</keyword>
<reference evidence="7 8" key="1">
    <citation type="journal article" date="2013" name="Nat. Genet.">
        <title>The genome of the hydatid tapeworm Echinococcus granulosus.</title>
        <authorList>
            <person name="Zheng H."/>
            <person name="Zhang W."/>
            <person name="Zhang L."/>
            <person name="Zhang Z."/>
            <person name="Li J."/>
            <person name="Lu G."/>
            <person name="Zhu Y."/>
            <person name="Wang Y."/>
            <person name="Huang Y."/>
            <person name="Liu J."/>
            <person name="Kang H."/>
            <person name="Chen J."/>
            <person name="Wang L."/>
            <person name="Chen A."/>
            <person name="Yu S."/>
            <person name="Gao Z."/>
            <person name="Jin L."/>
            <person name="Gu W."/>
            <person name="Wang Z."/>
            <person name="Zhao L."/>
            <person name="Shi B."/>
            <person name="Wen H."/>
            <person name="Lin R."/>
            <person name="Jones M.K."/>
            <person name="Brejova B."/>
            <person name="Vinar T."/>
            <person name="Zhao G."/>
            <person name="McManus D.P."/>
            <person name="Chen Z."/>
            <person name="Zhou Y."/>
            <person name="Wang S."/>
        </authorList>
    </citation>
    <scope>NUCLEOTIDE SEQUENCE [LARGE SCALE GENOMIC DNA]</scope>
</reference>
<proteinExistence type="inferred from homology"/>
<dbReference type="PANTHER" id="PTHR12241">
    <property type="entry name" value="TUBULIN POLYGLUTAMYLASE"/>
    <property type="match status" value="1"/>
</dbReference>
<dbReference type="OrthoDB" id="202825at2759"/>
<dbReference type="SUPFAM" id="SSF56059">
    <property type="entry name" value="Glutathione synthetase ATP-binding domain-like"/>
    <property type="match status" value="1"/>
</dbReference>
<evidence type="ECO:0000256" key="3">
    <source>
        <dbReference type="ARBA" id="ARBA00022701"/>
    </source>
</evidence>
<keyword evidence="2" id="KW-0436">Ligase</keyword>
<dbReference type="PROSITE" id="PS51221">
    <property type="entry name" value="TTL"/>
    <property type="match status" value="1"/>
</dbReference>
<comment type="similarity">
    <text evidence="1">Belongs to the tubulin--tyrosine ligase family.</text>
</comment>
<dbReference type="Proteomes" id="UP000019149">
    <property type="component" value="Unassembled WGS sequence"/>
</dbReference>
<dbReference type="GO" id="GO:0005524">
    <property type="term" value="F:ATP binding"/>
    <property type="evidence" value="ECO:0007669"/>
    <property type="project" value="UniProtKB-KW"/>
</dbReference>
<evidence type="ECO:0000256" key="4">
    <source>
        <dbReference type="ARBA" id="ARBA00022741"/>
    </source>
</evidence>
<dbReference type="FunFam" id="3.30.470.20:FF:000009">
    <property type="entry name" value="tubulin polyglutamylase TTLL5 isoform X1"/>
    <property type="match status" value="1"/>
</dbReference>
<dbReference type="Pfam" id="PF03133">
    <property type="entry name" value="TTL"/>
    <property type="match status" value="1"/>
</dbReference>
<dbReference type="GO" id="GO:0036064">
    <property type="term" value="C:ciliary basal body"/>
    <property type="evidence" value="ECO:0007669"/>
    <property type="project" value="TreeGrafter"/>
</dbReference>
<evidence type="ECO:0000313" key="8">
    <source>
        <dbReference type="Proteomes" id="UP000019149"/>
    </source>
</evidence>